<dbReference type="ExpressionAtlas" id="R7WA55">
    <property type="expression patterns" value="baseline"/>
</dbReference>
<dbReference type="EnsemblPlants" id="EMT19192">
    <property type="protein sequence ID" value="EMT19192"/>
    <property type="gene ID" value="F775_21835"/>
</dbReference>
<sequence>MMFPEDRGLYPGHPELGGYIRFFNLDSGAFVRVCLPLFRNHCILDSVCGLLLLQRDKDAAIRLLHPFTRDIVELPRLTTLATQMPGGTNWSLQRMRFISTCASFVAGVVTVLLTFNNFDGVAVATSLDMQWTMLSWECPAWSHPVSLHGKLYVVDIPEIDVTGAPMIFELDAAYHHRATPKLIFTCPREKRLYSCYLVEHGSEILVVCHDDDFLSHITVYRLADLVLGKFIPVTDIGENTIFMGQRNICVSSKAFPTVEANTIVYYRPIKNRFAQYHISNRTWSRALDRSSLNGRAQGPRSPMCHILTCCSPAHWNKGLDYPSTGCRRPEWEVKQEFRTGNNCSTAIFRHMKEEQLNWDLQ</sequence>
<evidence type="ECO:0000259" key="1">
    <source>
        <dbReference type="Pfam" id="PF03478"/>
    </source>
</evidence>
<dbReference type="PANTHER" id="PTHR33165">
    <property type="entry name" value="F-BOX DOMAIN CONTAINING PROTEIN-LIKE-RELATED"/>
    <property type="match status" value="1"/>
</dbReference>
<dbReference type="PANTHER" id="PTHR33165:SF49">
    <property type="entry name" value="DUF295 DOMAIN-CONTAINING PROTEIN"/>
    <property type="match status" value="1"/>
</dbReference>
<feature type="domain" description="KIB1-4 beta-propeller" evidence="1">
    <location>
        <begin position="22"/>
        <end position="264"/>
    </location>
</feature>
<proteinExistence type="predicted"/>
<accession>R7WA55</accession>
<name>R7WA55_AEGTA</name>
<organism evidence="2">
    <name type="scientific">Aegilops tauschii</name>
    <name type="common">Tausch's goatgrass</name>
    <name type="synonym">Aegilops squarrosa</name>
    <dbReference type="NCBI Taxonomy" id="37682"/>
    <lineage>
        <taxon>Eukaryota</taxon>
        <taxon>Viridiplantae</taxon>
        <taxon>Streptophyta</taxon>
        <taxon>Embryophyta</taxon>
        <taxon>Tracheophyta</taxon>
        <taxon>Spermatophyta</taxon>
        <taxon>Magnoliopsida</taxon>
        <taxon>Liliopsida</taxon>
        <taxon>Poales</taxon>
        <taxon>Poaceae</taxon>
        <taxon>BOP clade</taxon>
        <taxon>Pooideae</taxon>
        <taxon>Triticodae</taxon>
        <taxon>Triticeae</taxon>
        <taxon>Triticinae</taxon>
        <taxon>Aegilops</taxon>
    </lineage>
</organism>
<protein>
    <recommendedName>
        <fullName evidence="1">KIB1-4 beta-propeller domain-containing protein</fullName>
    </recommendedName>
</protein>
<reference evidence="2" key="1">
    <citation type="submission" date="2015-06" db="UniProtKB">
        <authorList>
            <consortium name="EnsemblPlants"/>
        </authorList>
    </citation>
    <scope>IDENTIFICATION</scope>
</reference>
<dbReference type="InterPro" id="IPR005174">
    <property type="entry name" value="KIB1-4_b-propeller"/>
</dbReference>
<dbReference type="AlphaFoldDB" id="R7WA55"/>
<dbReference type="Pfam" id="PF03478">
    <property type="entry name" value="Beta-prop_KIB1-4"/>
    <property type="match status" value="1"/>
</dbReference>
<evidence type="ECO:0000313" key="2">
    <source>
        <dbReference type="EnsemblPlants" id="EMT19192"/>
    </source>
</evidence>